<organism evidence="1 2">
    <name type="scientific">Paraburkholderia bannensis</name>
    <dbReference type="NCBI Taxonomy" id="765414"/>
    <lineage>
        <taxon>Bacteria</taxon>
        <taxon>Pseudomonadati</taxon>
        <taxon>Pseudomonadota</taxon>
        <taxon>Betaproteobacteria</taxon>
        <taxon>Burkholderiales</taxon>
        <taxon>Burkholderiaceae</taxon>
        <taxon>Paraburkholderia</taxon>
    </lineage>
</organism>
<dbReference type="Proteomes" id="UP000571554">
    <property type="component" value="Unassembled WGS sequence"/>
</dbReference>
<keyword evidence="2" id="KW-1185">Reference proteome</keyword>
<dbReference type="EMBL" id="JACHBW010000017">
    <property type="protein sequence ID" value="MBB6105402.1"/>
    <property type="molecule type" value="Genomic_DNA"/>
</dbReference>
<dbReference type="RefSeq" id="WP_183728733.1">
    <property type="nucleotide sequence ID" value="NZ_JACHBW010000017.1"/>
</dbReference>
<reference evidence="1 2" key="1">
    <citation type="submission" date="2020-08" db="EMBL/GenBank/DDBJ databases">
        <title>Above-ground endophytic microbial communities from plants in different locations in the United States.</title>
        <authorList>
            <person name="Frank C."/>
        </authorList>
    </citation>
    <scope>NUCLEOTIDE SEQUENCE [LARGE SCALE GENOMIC DNA]</scope>
    <source>
        <strain evidence="1 2">WP4_2_2</strain>
    </source>
</reference>
<gene>
    <name evidence="1" type="ORF">F4827_005269</name>
</gene>
<evidence type="ECO:0000313" key="1">
    <source>
        <dbReference type="EMBL" id="MBB6105402.1"/>
    </source>
</evidence>
<protein>
    <submittedName>
        <fullName evidence="1">Uncharacterized protein</fullName>
    </submittedName>
</protein>
<evidence type="ECO:0000313" key="2">
    <source>
        <dbReference type="Proteomes" id="UP000571554"/>
    </source>
</evidence>
<dbReference type="AlphaFoldDB" id="A0A7W9WVJ1"/>
<sequence length="205" mass="23457">MKPVWKKEPKELKCELHGLPCLLRRDPSSQAWQGYVGVRQTSILYGLDIDSIAPYMGDWGAPLAEFTRVGDFETVRHVLSLPTSDPDTDGYSGRHNAPVLAMFKVHGGLRFAGMPWAGLQQWSDEAPWFFGFHCQHEYDIVPAVYDDEYDSDLDDEPDTIQRHMDLMGKTVYRTFEYAKDQTENLAAQIAAYHDWIQKENIVSMP</sequence>
<name>A0A7W9WVJ1_9BURK</name>
<proteinExistence type="predicted"/>
<accession>A0A7W9WVJ1</accession>
<comment type="caution">
    <text evidence="1">The sequence shown here is derived from an EMBL/GenBank/DDBJ whole genome shotgun (WGS) entry which is preliminary data.</text>
</comment>